<protein>
    <submittedName>
        <fullName evidence="1 2">Pilus assembly protein PilW</fullName>
    </submittedName>
</protein>
<gene>
    <name evidence="2" type="ORF">EA661_12560</name>
    <name evidence="1" type="ORF">QE383_001892</name>
</gene>
<comment type="caution">
    <text evidence="2">The sequence shown here is derived from an EMBL/GenBank/DDBJ whole genome shotgun (WGS) entry which is preliminary data.</text>
</comment>
<dbReference type="GO" id="GO:0043683">
    <property type="term" value="P:type IV pilus assembly"/>
    <property type="evidence" value="ECO:0007669"/>
    <property type="project" value="InterPro"/>
</dbReference>
<dbReference type="InterPro" id="IPR032092">
    <property type="entry name" value="PilW"/>
</dbReference>
<evidence type="ECO:0000313" key="2">
    <source>
        <dbReference type="EMBL" id="TAA29109.1"/>
    </source>
</evidence>
<dbReference type="Proteomes" id="UP000291286">
    <property type="component" value="Unassembled WGS sequence"/>
</dbReference>
<dbReference type="GeneID" id="93828593"/>
<dbReference type="EMBL" id="JAUTBB010000001">
    <property type="protein sequence ID" value="MDQ1119584.1"/>
    <property type="molecule type" value="Genomic_DNA"/>
</dbReference>
<evidence type="ECO:0000313" key="1">
    <source>
        <dbReference type="EMBL" id="MDQ1119584.1"/>
    </source>
</evidence>
<dbReference type="PROSITE" id="PS00409">
    <property type="entry name" value="PROKAR_NTER_METHYL"/>
    <property type="match status" value="1"/>
</dbReference>
<evidence type="ECO:0000313" key="3">
    <source>
        <dbReference type="Proteomes" id="UP000291286"/>
    </source>
</evidence>
<organism evidence="2 3">
    <name type="scientific">Pseudoxanthomonas winnipegensis</name>
    <dbReference type="NCBI Taxonomy" id="2480810"/>
    <lineage>
        <taxon>Bacteria</taxon>
        <taxon>Pseudomonadati</taxon>
        <taxon>Pseudomonadota</taxon>
        <taxon>Gammaproteobacteria</taxon>
        <taxon>Lysobacterales</taxon>
        <taxon>Lysobacteraceae</taxon>
        <taxon>Pseudoxanthomonas</taxon>
    </lineage>
</organism>
<dbReference type="EMBL" id="SHMB01000004">
    <property type="protein sequence ID" value="TAA29109.1"/>
    <property type="molecule type" value="Genomic_DNA"/>
</dbReference>
<proteinExistence type="predicted"/>
<dbReference type="Pfam" id="PF07963">
    <property type="entry name" value="N_methyl"/>
    <property type="match status" value="1"/>
</dbReference>
<dbReference type="Pfam" id="PF16074">
    <property type="entry name" value="PilW"/>
    <property type="match status" value="1"/>
</dbReference>
<reference evidence="2 3" key="1">
    <citation type="submission" date="2019-02" db="EMBL/GenBank/DDBJ databases">
        <title>WGS of Pseudoxanthomonas species novum from clinical isolates.</title>
        <authorList>
            <person name="Bernier A.-M."/>
            <person name="Bernard K."/>
            <person name="Vachon A."/>
        </authorList>
    </citation>
    <scope>NUCLEOTIDE SEQUENCE [LARGE SCALE GENOMIC DNA]</scope>
    <source>
        <strain evidence="2 3">NML171202</strain>
    </source>
</reference>
<accession>A0A4Q8LIK3</accession>
<dbReference type="Proteomes" id="UP001234354">
    <property type="component" value="Unassembled WGS sequence"/>
</dbReference>
<sequence>MSRLRRTSRSRQAGLSLIELMIALLIGLLLLLGVVQVFSASSNAYRLAKAQARLQEGGRFAMDYLSRDLRMAGHMGCSSDTILTRDGSSLLTTRTTFGAGADAALQFNFAVRGYGANGTTPGTTVTLSSTPTVGGSFTPALPAQIAAALTNRVAGSDILVLRYLEGQGLPIATAVNGATPTFAISPSAADWTLFKGGIAAPGLFGITTCDNAIVFQAAAVSPAASVSVGATALNAGLANVNFKFPQGAELYRAESEVYYVGLNSQTQRPSLYRVRFTAAPGGALTTQSEELVEGVENMQLLYGQDQASGTTPSGAVTQLLTSAQVDASMGDPEKAWRRVVSVQIGLVMASPEPASATQATADNRLTTQGVTFITPDDARARSVYQSTVTLRNRLYGN</sequence>
<dbReference type="InterPro" id="IPR012902">
    <property type="entry name" value="N_methyl_site"/>
</dbReference>
<name>A0A4Q8LIK3_9GAMM</name>
<dbReference type="AlphaFoldDB" id="A0A4Q8LIK3"/>
<dbReference type="RefSeq" id="WP_130519220.1">
    <property type="nucleotide sequence ID" value="NZ_CP095475.1"/>
</dbReference>
<reference evidence="1" key="2">
    <citation type="submission" date="2023-07" db="EMBL/GenBank/DDBJ databases">
        <title>Functional and genomic diversity of the sorghum phyllosphere microbiome.</title>
        <authorList>
            <person name="Shade A."/>
        </authorList>
    </citation>
    <scope>NUCLEOTIDE SEQUENCE</scope>
    <source>
        <strain evidence="1">SORGH_AS_0908</strain>
    </source>
</reference>